<dbReference type="AlphaFoldDB" id="A0A160DST0"/>
<proteinExistence type="predicted"/>
<organism evidence="3 4">
    <name type="scientific">Dokdonella koreensis DS-123</name>
    <dbReference type="NCBI Taxonomy" id="1300342"/>
    <lineage>
        <taxon>Bacteria</taxon>
        <taxon>Pseudomonadati</taxon>
        <taxon>Pseudomonadota</taxon>
        <taxon>Gammaproteobacteria</taxon>
        <taxon>Lysobacterales</taxon>
        <taxon>Rhodanobacteraceae</taxon>
        <taxon>Dokdonella</taxon>
    </lineage>
</organism>
<dbReference type="EMBL" id="CP015249">
    <property type="protein sequence ID" value="ANB17184.1"/>
    <property type="molecule type" value="Genomic_DNA"/>
</dbReference>
<accession>A0A160DST0</accession>
<keyword evidence="2" id="KW-0812">Transmembrane</keyword>
<dbReference type="STRING" id="1300342.I596_1154"/>
<evidence type="ECO:0000256" key="1">
    <source>
        <dbReference type="SAM" id="MobiDB-lite"/>
    </source>
</evidence>
<keyword evidence="2" id="KW-0472">Membrane</keyword>
<keyword evidence="4" id="KW-1185">Reference proteome</keyword>
<dbReference type="KEGG" id="dko:I596_1154"/>
<evidence type="ECO:0000256" key="2">
    <source>
        <dbReference type="SAM" id="Phobius"/>
    </source>
</evidence>
<dbReference type="Proteomes" id="UP000076830">
    <property type="component" value="Chromosome"/>
</dbReference>
<reference evidence="3 4" key="1">
    <citation type="submission" date="2016-04" db="EMBL/GenBank/DDBJ databases">
        <title>Complete genome sequence of Dokdonella koreensis DS-123T.</title>
        <authorList>
            <person name="Kim J.F."/>
            <person name="Lee H."/>
            <person name="Kwak M.-J."/>
        </authorList>
    </citation>
    <scope>NUCLEOTIDE SEQUENCE [LARGE SCALE GENOMIC DNA]</scope>
    <source>
        <strain evidence="3 4">DS-123</strain>
    </source>
</reference>
<evidence type="ECO:0000313" key="4">
    <source>
        <dbReference type="Proteomes" id="UP000076830"/>
    </source>
</evidence>
<name>A0A160DST0_9GAMM</name>
<sequence length="91" mass="9597">MIYWKLPRLQNPVLRILAMAAGLVVMAALLTLGLAVIAVLALGAALMLAINAFRPRRPAGPAPQAAADRRPATSGVIEGEFRVLRDTAPKA</sequence>
<feature type="region of interest" description="Disordered" evidence="1">
    <location>
        <begin position="57"/>
        <end position="78"/>
    </location>
</feature>
<feature type="transmembrane region" description="Helical" evidence="2">
    <location>
        <begin position="16"/>
        <end position="49"/>
    </location>
</feature>
<gene>
    <name evidence="3" type="ORF">I596_1154</name>
</gene>
<keyword evidence="2" id="KW-1133">Transmembrane helix</keyword>
<dbReference type="RefSeq" id="WP_067645211.1">
    <property type="nucleotide sequence ID" value="NZ_CP015249.1"/>
</dbReference>
<evidence type="ECO:0000313" key="3">
    <source>
        <dbReference type="EMBL" id="ANB17184.1"/>
    </source>
</evidence>
<protein>
    <submittedName>
        <fullName evidence="3">Uncharacterized protein</fullName>
    </submittedName>
</protein>